<proteinExistence type="inferred from homology"/>
<dbReference type="EMBL" id="CABVPL010000010">
    <property type="protein sequence ID" value="VWB43917.1"/>
    <property type="molecule type" value="Genomic_DNA"/>
</dbReference>
<reference evidence="6 8" key="1">
    <citation type="submission" date="2019-09" db="EMBL/GenBank/DDBJ databases">
        <title>Draft genome sequences of 48 bacterial type strains from the CCUG.</title>
        <authorList>
            <person name="Tunovic T."/>
            <person name="Pineiro-Iglesias B."/>
            <person name="Unosson C."/>
            <person name="Inganas E."/>
            <person name="Ohlen M."/>
            <person name="Cardew S."/>
            <person name="Jensie-Markopoulos S."/>
            <person name="Salva-Serra F."/>
            <person name="Jaen-Luchoro D."/>
            <person name="Karlsson R."/>
            <person name="Svensson-Stadler L."/>
            <person name="Chun J."/>
            <person name="Moore E."/>
        </authorList>
    </citation>
    <scope>NUCLEOTIDE SEQUENCE [LARGE SCALE GENOMIC DNA]</scope>
    <source>
        <strain evidence="6 8">CCUG 54555</strain>
    </source>
</reference>
<evidence type="ECO:0000256" key="1">
    <source>
        <dbReference type="ARBA" id="ARBA00008857"/>
    </source>
</evidence>
<dbReference type="InterPro" id="IPR025166">
    <property type="entry name" value="Integrase_DNA_bind_dom"/>
</dbReference>
<comment type="similarity">
    <text evidence="1">Belongs to the 'phage' integrase family.</text>
</comment>
<keyword evidence="8" id="KW-1185">Reference proteome</keyword>
<evidence type="ECO:0000256" key="4">
    <source>
        <dbReference type="ARBA" id="ARBA00023172"/>
    </source>
</evidence>
<keyword evidence="2" id="KW-0229">DNA integration</keyword>
<dbReference type="InterPro" id="IPR010998">
    <property type="entry name" value="Integrase_recombinase_N"/>
</dbReference>
<evidence type="ECO:0000313" key="7">
    <source>
        <dbReference type="EMBL" id="VWB43917.1"/>
    </source>
</evidence>
<name>A0A6H9TVG2_9BURK</name>
<dbReference type="PANTHER" id="PTHR30629">
    <property type="entry name" value="PROPHAGE INTEGRASE"/>
    <property type="match status" value="1"/>
</dbReference>
<dbReference type="AlphaFoldDB" id="A0A6H9TVG2"/>
<dbReference type="InterPro" id="IPR013762">
    <property type="entry name" value="Integrase-like_cat_sf"/>
</dbReference>
<dbReference type="GeneID" id="99789236"/>
<evidence type="ECO:0000259" key="5">
    <source>
        <dbReference type="Pfam" id="PF13356"/>
    </source>
</evidence>
<dbReference type="Proteomes" id="UP000494222">
    <property type="component" value="Unassembled WGS sequence"/>
</dbReference>
<dbReference type="GO" id="GO:0006310">
    <property type="term" value="P:DNA recombination"/>
    <property type="evidence" value="ECO:0007669"/>
    <property type="project" value="UniProtKB-KW"/>
</dbReference>
<dbReference type="RefSeq" id="WP_151062988.1">
    <property type="nucleotide sequence ID" value="NZ_CABVPL010000010.1"/>
</dbReference>
<evidence type="ECO:0000313" key="8">
    <source>
        <dbReference type="Proteomes" id="UP000430232"/>
    </source>
</evidence>
<evidence type="ECO:0000313" key="6">
    <source>
        <dbReference type="EMBL" id="KAB0644192.1"/>
    </source>
</evidence>
<dbReference type="GO" id="GO:0015074">
    <property type="term" value="P:DNA integration"/>
    <property type="evidence" value="ECO:0007669"/>
    <property type="project" value="UniProtKB-KW"/>
</dbReference>
<sequence length="473" mass="52466">MLTERTIAAAIQEARRSEKVCWLHESRGRGQGALSLKISASGTAAWYYRYSVERRNKYFPLGAYGDQSDRLTLADARLQCSNAAAKRQSVAGGDLHANARAAVAAERIRKENESRVAAEAAAEALAKTKFTLQALMDAYISHLKGRGKPSAGDVKRMVTLHVYDAFPKYAMSPAKDLTREQATEIFRRLVEAGKGRTAGKVRTSLHAAFELALGIDGDAAAPATMTGFGIVFNPIAATKALNQFNRVGQRHLSSSEFHAFWRRLSQTDGLAAAAVRVAVLAGAQRIAQLLRAERPDYNCDTKILTLFDHKGRRQTPRRHDIPLPARAAAIVERCLSNIQNDAEDQRIFGTTVPDTVSDVISKISAAMIASREAVAGFGWTDIRRTVETLLIEELRVSKDLRSQILSHGLGGVQSRHYDRADYTRQIRPILARWEAWVISKKIIGSNTVFHVQPERRKQRNRHRVPLLPTRVML</sequence>
<evidence type="ECO:0000313" key="9">
    <source>
        <dbReference type="Proteomes" id="UP000494222"/>
    </source>
</evidence>
<dbReference type="InterPro" id="IPR050808">
    <property type="entry name" value="Phage_Integrase"/>
</dbReference>
<evidence type="ECO:0000256" key="2">
    <source>
        <dbReference type="ARBA" id="ARBA00022908"/>
    </source>
</evidence>
<dbReference type="Gene3D" id="3.30.160.390">
    <property type="entry name" value="Integrase, DNA-binding domain"/>
    <property type="match status" value="1"/>
</dbReference>
<protein>
    <submittedName>
        <fullName evidence="6">Integrase family protein</fullName>
    </submittedName>
    <submittedName>
        <fullName evidence="7">Phage integrase/recombinase</fullName>
    </submittedName>
</protein>
<evidence type="ECO:0000256" key="3">
    <source>
        <dbReference type="ARBA" id="ARBA00023125"/>
    </source>
</evidence>
<dbReference type="GO" id="GO:0003677">
    <property type="term" value="F:DNA binding"/>
    <property type="evidence" value="ECO:0007669"/>
    <property type="project" value="UniProtKB-KW"/>
</dbReference>
<dbReference type="InterPro" id="IPR038488">
    <property type="entry name" value="Integrase_DNA-bd_sf"/>
</dbReference>
<dbReference type="Gene3D" id="1.10.150.130">
    <property type="match status" value="1"/>
</dbReference>
<keyword evidence="3" id="KW-0238">DNA-binding</keyword>
<feature type="domain" description="Integrase DNA-binding" evidence="5">
    <location>
        <begin position="2"/>
        <end position="101"/>
    </location>
</feature>
<dbReference type="Gene3D" id="1.10.443.10">
    <property type="entry name" value="Intergrase catalytic core"/>
    <property type="match status" value="1"/>
</dbReference>
<dbReference type="OrthoDB" id="8556969at2"/>
<dbReference type="EMBL" id="VZOJ01000005">
    <property type="protein sequence ID" value="KAB0644192.1"/>
    <property type="molecule type" value="Genomic_DNA"/>
</dbReference>
<dbReference type="Pfam" id="PF13356">
    <property type="entry name" value="Arm-DNA-bind_3"/>
    <property type="match status" value="1"/>
</dbReference>
<gene>
    <name evidence="7" type="ORF">BLA24064_01963</name>
    <name evidence="6" type="ORF">F7R21_04155</name>
</gene>
<dbReference type="InterPro" id="IPR011010">
    <property type="entry name" value="DNA_brk_join_enz"/>
</dbReference>
<organism evidence="6 8">
    <name type="scientific">Burkholderia latens</name>
    <dbReference type="NCBI Taxonomy" id="488446"/>
    <lineage>
        <taxon>Bacteria</taxon>
        <taxon>Pseudomonadati</taxon>
        <taxon>Pseudomonadota</taxon>
        <taxon>Betaproteobacteria</taxon>
        <taxon>Burkholderiales</taxon>
        <taxon>Burkholderiaceae</taxon>
        <taxon>Burkholderia</taxon>
        <taxon>Burkholderia cepacia complex</taxon>
    </lineage>
</organism>
<dbReference type="Proteomes" id="UP000430232">
    <property type="component" value="Unassembled WGS sequence"/>
</dbReference>
<keyword evidence="4" id="KW-0233">DNA recombination</keyword>
<accession>A0A6H9TVG2</accession>
<dbReference type="PANTHER" id="PTHR30629:SF2">
    <property type="entry name" value="PROPHAGE INTEGRASE INTS-RELATED"/>
    <property type="match status" value="1"/>
</dbReference>
<reference evidence="7 9" key="2">
    <citation type="submission" date="2019-09" db="EMBL/GenBank/DDBJ databases">
        <authorList>
            <person name="Depoorter E."/>
        </authorList>
    </citation>
    <scope>NUCLEOTIDE SEQUENCE [LARGE SCALE GENOMIC DNA]</scope>
    <source>
        <strain evidence="7">LMG 24064</strain>
    </source>
</reference>
<dbReference type="SUPFAM" id="SSF56349">
    <property type="entry name" value="DNA breaking-rejoining enzymes"/>
    <property type="match status" value="1"/>
</dbReference>